<dbReference type="GO" id="GO:0043565">
    <property type="term" value="F:sequence-specific DNA binding"/>
    <property type="evidence" value="ECO:0007669"/>
    <property type="project" value="InterPro"/>
</dbReference>
<dbReference type="CDD" id="cd06986">
    <property type="entry name" value="cupin_MmsR-like_N"/>
    <property type="match status" value="1"/>
</dbReference>
<sequence length="281" mass="31852">MTSEYKKIRTGHFDCQLIFFGHEKVSPNYVFSGNNVRDCFVLHVITKGKGRFASAGKQMITLQAGDAFLLPQSIPCFYQADSDDPWEYSWIGLTGSSVPELISQSQFHKKYYLKQIQHSNFATSFDQLMTVLNHTQSLVTQLQIESFFFNTMAQLLLDFPGETQKAGSNSYTQFKYAKKRMLAELATGANVSDICASLHLSRSYFYTLFKKYTGMSPKVYLAHLRITQAQELLTRSSQSLATIANLVGYKDPFTFSKAFKRETGISPSTYRNQALENDPMS</sequence>
<dbReference type="InterPro" id="IPR009057">
    <property type="entry name" value="Homeodomain-like_sf"/>
</dbReference>
<keyword evidence="4" id="KW-0010">Activator</keyword>
<keyword evidence="7" id="KW-1185">Reference proteome</keyword>
<dbReference type="PROSITE" id="PS01124">
    <property type="entry name" value="HTH_ARAC_FAMILY_2"/>
    <property type="match status" value="1"/>
</dbReference>
<dbReference type="OrthoDB" id="9813413at2"/>
<keyword evidence="2" id="KW-0805">Transcription regulation</keyword>
<dbReference type="SUPFAM" id="SSF46689">
    <property type="entry name" value="Homeodomain-like"/>
    <property type="match status" value="2"/>
</dbReference>
<accession>A0A1Q2D621</accession>
<gene>
    <name evidence="6" type="ORF">BW732_05695</name>
</gene>
<dbReference type="InterPro" id="IPR020449">
    <property type="entry name" value="Tscrpt_reg_AraC-type_HTH"/>
</dbReference>
<dbReference type="InterPro" id="IPR037923">
    <property type="entry name" value="HTH-like"/>
</dbReference>
<dbReference type="RefSeq" id="WP_077275866.1">
    <property type="nucleotide sequence ID" value="NZ_CP019609.1"/>
</dbReference>
<evidence type="ECO:0000256" key="5">
    <source>
        <dbReference type="ARBA" id="ARBA00023163"/>
    </source>
</evidence>
<dbReference type="PANTHER" id="PTHR46796:SF13">
    <property type="entry name" value="HTH-TYPE TRANSCRIPTIONAL ACTIVATOR RHAS"/>
    <property type="match status" value="1"/>
</dbReference>
<dbReference type="STRING" id="633807.BW732_05695"/>
<dbReference type="Pfam" id="PF02311">
    <property type="entry name" value="AraC_binding"/>
    <property type="match status" value="1"/>
</dbReference>
<dbReference type="PROSITE" id="PS00041">
    <property type="entry name" value="HTH_ARAC_FAMILY_1"/>
    <property type="match status" value="1"/>
</dbReference>
<dbReference type="EMBL" id="CP019609">
    <property type="protein sequence ID" value="AQP53782.1"/>
    <property type="molecule type" value="Genomic_DNA"/>
</dbReference>
<dbReference type="SUPFAM" id="SSF51215">
    <property type="entry name" value="Regulatory protein AraC"/>
    <property type="match status" value="1"/>
</dbReference>
<dbReference type="PRINTS" id="PR00032">
    <property type="entry name" value="HTHARAC"/>
</dbReference>
<evidence type="ECO:0000256" key="2">
    <source>
        <dbReference type="ARBA" id="ARBA00023015"/>
    </source>
</evidence>
<dbReference type="InterPro" id="IPR050204">
    <property type="entry name" value="AraC_XylS_family_regulators"/>
</dbReference>
<dbReference type="AlphaFoldDB" id="A0A1Q2D621"/>
<dbReference type="Gene3D" id="1.10.10.60">
    <property type="entry name" value="Homeodomain-like"/>
    <property type="match status" value="2"/>
</dbReference>
<evidence type="ECO:0000256" key="4">
    <source>
        <dbReference type="ARBA" id="ARBA00023159"/>
    </source>
</evidence>
<dbReference type="Proteomes" id="UP000188246">
    <property type="component" value="Chromosome"/>
</dbReference>
<dbReference type="InterPro" id="IPR018062">
    <property type="entry name" value="HTH_AraC-typ_CS"/>
</dbReference>
<keyword evidence="1" id="KW-0963">Cytoplasm</keyword>
<reference evidence="6 7" key="1">
    <citation type="journal article" date="2010" name="Int. J. Syst. Evol. Microbiol.">
        <title>Vagococcus penaei sp. nov., isolated from spoilage microbiota of cooked shrimp (Penaeus vannamei).</title>
        <authorList>
            <person name="Jaffres E."/>
            <person name="Prevost H."/>
            <person name="Rossero A."/>
            <person name="Joffraud J.J."/>
            <person name="Dousset X."/>
        </authorList>
    </citation>
    <scope>NUCLEOTIDE SEQUENCE [LARGE SCALE GENOMIC DNA]</scope>
    <source>
        <strain evidence="6 7">CD276</strain>
    </source>
</reference>
<dbReference type="GO" id="GO:0003700">
    <property type="term" value="F:DNA-binding transcription factor activity"/>
    <property type="evidence" value="ECO:0007669"/>
    <property type="project" value="InterPro"/>
</dbReference>
<proteinExistence type="predicted"/>
<organism evidence="6 7">
    <name type="scientific">Vagococcus penaei</name>
    <dbReference type="NCBI Taxonomy" id="633807"/>
    <lineage>
        <taxon>Bacteria</taxon>
        <taxon>Bacillati</taxon>
        <taxon>Bacillota</taxon>
        <taxon>Bacilli</taxon>
        <taxon>Lactobacillales</taxon>
        <taxon>Enterococcaceae</taxon>
        <taxon>Vagococcus</taxon>
    </lineage>
</organism>
<dbReference type="InterPro" id="IPR018060">
    <property type="entry name" value="HTH_AraC"/>
</dbReference>
<evidence type="ECO:0000313" key="6">
    <source>
        <dbReference type="EMBL" id="AQP53782.1"/>
    </source>
</evidence>
<keyword evidence="3" id="KW-0238">DNA-binding</keyword>
<dbReference type="Pfam" id="PF12833">
    <property type="entry name" value="HTH_18"/>
    <property type="match status" value="1"/>
</dbReference>
<evidence type="ECO:0000313" key="7">
    <source>
        <dbReference type="Proteomes" id="UP000188246"/>
    </source>
</evidence>
<dbReference type="SMART" id="SM00342">
    <property type="entry name" value="HTH_ARAC"/>
    <property type="match status" value="1"/>
</dbReference>
<protein>
    <submittedName>
        <fullName evidence="6">Uncharacterized protein</fullName>
    </submittedName>
</protein>
<keyword evidence="5" id="KW-0804">Transcription</keyword>
<evidence type="ECO:0000256" key="3">
    <source>
        <dbReference type="ARBA" id="ARBA00023125"/>
    </source>
</evidence>
<dbReference type="KEGG" id="vpi:BW732_05695"/>
<dbReference type="InterPro" id="IPR003313">
    <property type="entry name" value="AraC-bd"/>
</dbReference>
<dbReference type="Gene3D" id="2.60.120.280">
    <property type="entry name" value="Regulatory protein AraC"/>
    <property type="match status" value="1"/>
</dbReference>
<evidence type="ECO:0000256" key="1">
    <source>
        <dbReference type="ARBA" id="ARBA00022490"/>
    </source>
</evidence>
<dbReference type="PANTHER" id="PTHR46796">
    <property type="entry name" value="HTH-TYPE TRANSCRIPTIONAL ACTIVATOR RHAS-RELATED"/>
    <property type="match status" value="1"/>
</dbReference>
<name>A0A1Q2D621_9ENTE</name>